<dbReference type="GO" id="GO:0008033">
    <property type="term" value="P:tRNA processing"/>
    <property type="evidence" value="ECO:0007669"/>
    <property type="project" value="InterPro"/>
</dbReference>
<dbReference type="STRING" id="617002.SAMN05660653_00745"/>
<feature type="domain" description="tRNA(Ile)-lysidine/2-thiocytidine synthase N-terminal" evidence="2">
    <location>
        <begin position="34"/>
        <end position="199"/>
    </location>
</feature>
<evidence type="ECO:0000259" key="2">
    <source>
        <dbReference type="Pfam" id="PF01171"/>
    </source>
</evidence>
<proteinExistence type="predicted"/>
<reference evidence="3 4" key="1">
    <citation type="submission" date="2016-10" db="EMBL/GenBank/DDBJ databases">
        <authorList>
            <person name="de Groot N.N."/>
        </authorList>
    </citation>
    <scope>NUCLEOTIDE SEQUENCE [LARGE SCALE GENOMIC DNA]</scope>
    <source>
        <strain evidence="3 4">ASO4-2</strain>
    </source>
</reference>
<organism evidence="3 4">
    <name type="scientific">Desulfonatronum thiosulfatophilum</name>
    <dbReference type="NCBI Taxonomy" id="617002"/>
    <lineage>
        <taxon>Bacteria</taxon>
        <taxon>Pseudomonadati</taxon>
        <taxon>Thermodesulfobacteriota</taxon>
        <taxon>Desulfovibrionia</taxon>
        <taxon>Desulfovibrionales</taxon>
        <taxon>Desulfonatronaceae</taxon>
        <taxon>Desulfonatronum</taxon>
    </lineage>
</organism>
<dbReference type="EMBL" id="FMXO01000003">
    <property type="protein sequence ID" value="SDB14795.1"/>
    <property type="molecule type" value="Genomic_DNA"/>
</dbReference>
<keyword evidence="4" id="KW-1185">Reference proteome</keyword>
<dbReference type="GO" id="GO:0016740">
    <property type="term" value="F:transferase activity"/>
    <property type="evidence" value="ECO:0007669"/>
    <property type="project" value="UniProtKB-KW"/>
</dbReference>
<dbReference type="InterPro" id="IPR011063">
    <property type="entry name" value="TilS/TtcA_N"/>
</dbReference>
<accession>A0A1G6B2H8</accession>
<dbReference type="OrthoDB" id="9801054at2"/>
<dbReference type="PANTHER" id="PTHR43686:SF1">
    <property type="entry name" value="AMINOTRAN_5 DOMAIN-CONTAINING PROTEIN"/>
    <property type="match status" value="1"/>
</dbReference>
<dbReference type="AlphaFoldDB" id="A0A1G6B2H8"/>
<evidence type="ECO:0000256" key="1">
    <source>
        <dbReference type="ARBA" id="ARBA00022679"/>
    </source>
</evidence>
<dbReference type="PIRSF" id="PIRSF004976">
    <property type="entry name" value="ATPase_YdaO"/>
    <property type="match status" value="1"/>
</dbReference>
<protein>
    <submittedName>
        <fullName evidence="3">PP-loop family protein</fullName>
    </submittedName>
</protein>
<dbReference type="PANTHER" id="PTHR43686">
    <property type="entry name" value="SULFURTRANSFERASE-RELATED"/>
    <property type="match status" value="1"/>
</dbReference>
<sequence>MTRIGKLAFAQKKCLGQTGLLMQRLGMVWPGARVGVAVSGGVDSWVLLQVLLLRQRIVPFPFEVMAVHLNPGFDPVSHAPLSPWLQAHGVALHAEQTDFGPMAHSSANRKNSACFLCSWHRRKRLFEICRQYNLTHLALGHNADDLVLTFFLNLFRNGRVEGMTPKEDYFKGELTLIRPLLLVDKPMIRKAAKQWNLPVWSNPCPSATQSERAKTEIWLRKIVSEDPAMHGSVYGALKRWQLDVMKGNF</sequence>
<dbReference type="RefSeq" id="WP_092117369.1">
    <property type="nucleotide sequence ID" value="NZ_FMXO01000003.1"/>
</dbReference>
<dbReference type="InterPro" id="IPR014729">
    <property type="entry name" value="Rossmann-like_a/b/a_fold"/>
</dbReference>
<evidence type="ECO:0000313" key="3">
    <source>
        <dbReference type="EMBL" id="SDB14795.1"/>
    </source>
</evidence>
<dbReference type="SUPFAM" id="SSF52402">
    <property type="entry name" value="Adenine nucleotide alpha hydrolases-like"/>
    <property type="match status" value="1"/>
</dbReference>
<gene>
    <name evidence="3" type="ORF">SAMN05660653_00745</name>
</gene>
<dbReference type="InterPro" id="IPR035107">
    <property type="entry name" value="tRNA_thiolation_TtcA_Ctu1"/>
</dbReference>
<dbReference type="Proteomes" id="UP000198771">
    <property type="component" value="Unassembled WGS sequence"/>
</dbReference>
<keyword evidence="1" id="KW-0808">Transferase</keyword>
<dbReference type="Gene3D" id="3.40.50.620">
    <property type="entry name" value="HUPs"/>
    <property type="match status" value="1"/>
</dbReference>
<evidence type="ECO:0000313" key="4">
    <source>
        <dbReference type="Proteomes" id="UP000198771"/>
    </source>
</evidence>
<dbReference type="Pfam" id="PF01171">
    <property type="entry name" value="ATP_bind_3"/>
    <property type="match status" value="1"/>
</dbReference>
<name>A0A1G6B2H8_9BACT</name>